<evidence type="ECO:0000313" key="3">
    <source>
        <dbReference type="EMBL" id="OWP73970.1"/>
    </source>
</evidence>
<name>A0A246G6X1_9FLAO</name>
<organism evidence="3 4">
    <name type="scientific">Flavobacterium columnare</name>
    <dbReference type="NCBI Taxonomy" id="996"/>
    <lineage>
        <taxon>Bacteria</taxon>
        <taxon>Pseudomonadati</taxon>
        <taxon>Bacteroidota</taxon>
        <taxon>Flavobacteriia</taxon>
        <taxon>Flavobacteriales</taxon>
        <taxon>Flavobacteriaceae</taxon>
        <taxon>Flavobacterium</taxon>
    </lineage>
</organism>
<gene>
    <name evidence="3" type="ORF">BWK62_15405</name>
</gene>
<keyword evidence="1" id="KW-0233">DNA recombination</keyword>
<proteinExistence type="predicted"/>
<dbReference type="InterPro" id="IPR013762">
    <property type="entry name" value="Integrase-like_cat_sf"/>
</dbReference>
<accession>A0A246G6X1</accession>
<evidence type="ECO:0000259" key="2">
    <source>
        <dbReference type="PROSITE" id="PS51898"/>
    </source>
</evidence>
<dbReference type="InterPro" id="IPR002104">
    <property type="entry name" value="Integrase_catalytic"/>
</dbReference>
<dbReference type="AlphaFoldDB" id="A0A246G6X1"/>
<dbReference type="GO" id="GO:0015074">
    <property type="term" value="P:DNA integration"/>
    <property type="evidence" value="ECO:0007669"/>
    <property type="project" value="InterPro"/>
</dbReference>
<dbReference type="GO" id="GO:0003677">
    <property type="term" value="F:DNA binding"/>
    <property type="evidence" value="ECO:0007669"/>
    <property type="project" value="InterPro"/>
</dbReference>
<evidence type="ECO:0000256" key="1">
    <source>
        <dbReference type="ARBA" id="ARBA00023172"/>
    </source>
</evidence>
<dbReference type="Proteomes" id="UP000198034">
    <property type="component" value="Unassembled WGS sequence"/>
</dbReference>
<comment type="caution">
    <text evidence="3">The sequence shown here is derived from an EMBL/GenBank/DDBJ whole genome shotgun (WGS) entry which is preliminary data.</text>
</comment>
<sequence length="74" mass="8194">MQWAVKSACKVAGIKKEACVHTLRHSFATHLLEDGMDIITLKNLLGHQQLETTMGHIDACDDCGNISCNSYYLT</sequence>
<dbReference type="SUPFAM" id="SSF56349">
    <property type="entry name" value="DNA breaking-rejoining enzymes"/>
    <property type="match status" value="1"/>
</dbReference>
<dbReference type="EMBL" id="MTCY01000129">
    <property type="protein sequence ID" value="OWP73970.1"/>
    <property type="molecule type" value="Genomic_DNA"/>
</dbReference>
<dbReference type="PROSITE" id="PS51898">
    <property type="entry name" value="TYR_RECOMBINASE"/>
    <property type="match status" value="1"/>
</dbReference>
<dbReference type="GO" id="GO:0006310">
    <property type="term" value="P:DNA recombination"/>
    <property type="evidence" value="ECO:0007669"/>
    <property type="project" value="UniProtKB-KW"/>
</dbReference>
<protein>
    <recommendedName>
        <fullName evidence="2">Tyr recombinase domain-containing protein</fullName>
    </recommendedName>
</protein>
<dbReference type="Gene3D" id="1.10.443.10">
    <property type="entry name" value="Intergrase catalytic core"/>
    <property type="match status" value="1"/>
</dbReference>
<dbReference type="Pfam" id="PF00589">
    <property type="entry name" value="Phage_integrase"/>
    <property type="match status" value="1"/>
</dbReference>
<feature type="domain" description="Tyr recombinase" evidence="2">
    <location>
        <begin position="1"/>
        <end position="74"/>
    </location>
</feature>
<dbReference type="InterPro" id="IPR011010">
    <property type="entry name" value="DNA_brk_join_enz"/>
</dbReference>
<reference evidence="3 4" key="1">
    <citation type="journal article" date="2017" name="Infect. Genet. Evol.">
        <title>Comparative genome analysis of fish pathogen Flavobacterium columnare reveals extensive sequence diversity within the species.</title>
        <authorList>
            <person name="Kayansamruaj P."/>
            <person name="Dong H.T."/>
            <person name="Hirono I."/>
            <person name="Kondo H."/>
            <person name="Senapin S."/>
            <person name="Rodkhum C."/>
        </authorList>
    </citation>
    <scope>NUCLEOTIDE SEQUENCE [LARGE SCALE GENOMIC DNA]</scope>
    <source>
        <strain evidence="3 4">1214</strain>
    </source>
</reference>
<evidence type="ECO:0000313" key="4">
    <source>
        <dbReference type="Proteomes" id="UP000198034"/>
    </source>
</evidence>